<dbReference type="PANTHER" id="PTHR15341:SF3">
    <property type="entry name" value="NUCLEAR NUCLEIC ACID-BINDING PROTEIN C1D"/>
    <property type="match status" value="1"/>
</dbReference>
<keyword evidence="4 6" id="KW-0694">RNA-binding</keyword>
<keyword evidence="3 6" id="KW-0698">rRNA processing</keyword>
<feature type="compositionally biased region" description="Basic residues" evidence="7">
    <location>
        <begin position="269"/>
        <end position="281"/>
    </location>
</feature>
<dbReference type="InterPro" id="IPR011082">
    <property type="entry name" value="Exosome-assoc_fac/DNA_repair"/>
</dbReference>
<accession>A0A9P8IA62</accession>
<evidence type="ECO:0000256" key="1">
    <source>
        <dbReference type="ARBA" id="ARBA00004123"/>
    </source>
</evidence>
<dbReference type="AlphaFoldDB" id="A0A9P8IA62"/>
<evidence type="ECO:0000313" key="8">
    <source>
        <dbReference type="EMBL" id="KAH0543764.1"/>
    </source>
</evidence>
<dbReference type="EMBL" id="JAGHQL010000027">
    <property type="protein sequence ID" value="KAH0543764.1"/>
    <property type="molecule type" value="Genomic_DNA"/>
</dbReference>
<comment type="function">
    <text evidence="6">Required for exosome-dependent processing of pre-rRNA and small nucleolar RNA (snRNA) precursors. Involved in processing of 35S pre-rRNA at the A0, A1 and A2 sites.</text>
</comment>
<feature type="compositionally biased region" description="Basic and acidic residues" evidence="7">
    <location>
        <begin position="237"/>
        <end position="250"/>
    </location>
</feature>
<protein>
    <recommendedName>
        <fullName evidence="6">Exosome complex protein</fullName>
    </recommendedName>
</protein>
<dbReference type="Pfam" id="PF04000">
    <property type="entry name" value="Sas10_Utp3"/>
    <property type="match status" value="1"/>
</dbReference>
<reference evidence="8" key="1">
    <citation type="submission" date="2021-03" db="EMBL/GenBank/DDBJ databases">
        <title>Comparative genomics and phylogenomic investigation of the class Geoglossomycetes provide insights into ecological specialization and systematics.</title>
        <authorList>
            <person name="Melie T."/>
            <person name="Pirro S."/>
            <person name="Miller A.N."/>
            <person name="Quandt A."/>
        </authorList>
    </citation>
    <scope>NUCLEOTIDE SEQUENCE</scope>
    <source>
        <strain evidence="8">GBOQ0MN5Z8</strain>
    </source>
</reference>
<name>A0A9P8IA62_9PEZI</name>
<evidence type="ECO:0000256" key="6">
    <source>
        <dbReference type="RuleBase" id="RU368003"/>
    </source>
</evidence>
<comment type="caution">
    <text evidence="8">The sequence shown here is derived from an EMBL/GenBank/DDBJ whole genome shotgun (WGS) entry which is preliminary data.</text>
</comment>
<feature type="compositionally biased region" description="Basic and acidic residues" evidence="7">
    <location>
        <begin position="129"/>
        <end position="165"/>
    </location>
</feature>
<evidence type="ECO:0000256" key="3">
    <source>
        <dbReference type="ARBA" id="ARBA00022552"/>
    </source>
</evidence>
<dbReference type="Proteomes" id="UP000698800">
    <property type="component" value="Unassembled WGS sequence"/>
</dbReference>
<comment type="subcellular location">
    <subcellularLocation>
        <location evidence="1 6">Nucleus</location>
    </subcellularLocation>
</comment>
<keyword evidence="5 6" id="KW-0539">Nucleus</keyword>
<dbReference type="GO" id="GO:0010468">
    <property type="term" value="P:regulation of gene expression"/>
    <property type="evidence" value="ECO:0007669"/>
    <property type="project" value="TreeGrafter"/>
</dbReference>
<dbReference type="GO" id="GO:0003677">
    <property type="term" value="F:DNA binding"/>
    <property type="evidence" value="ECO:0007669"/>
    <property type="project" value="TreeGrafter"/>
</dbReference>
<dbReference type="GO" id="GO:0000178">
    <property type="term" value="C:exosome (RNase complex)"/>
    <property type="evidence" value="ECO:0007669"/>
    <property type="project" value="TreeGrafter"/>
</dbReference>
<gene>
    <name evidence="8" type="ORF">FGG08_001946</name>
</gene>
<feature type="region of interest" description="Disordered" evidence="7">
    <location>
        <begin position="129"/>
        <end position="281"/>
    </location>
</feature>
<evidence type="ECO:0000256" key="7">
    <source>
        <dbReference type="SAM" id="MobiDB-lite"/>
    </source>
</evidence>
<evidence type="ECO:0000256" key="4">
    <source>
        <dbReference type="ARBA" id="ARBA00022884"/>
    </source>
</evidence>
<organism evidence="8 9">
    <name type="scientific">Glutinoglossum americanum</name>
    <dbReference type="NCBI Taxonomy" id="1670608"/>
    <lineage>
        <taxon>Eukaryota</taxon>
        <taxon>Fungi</taxon>
        <taxon>Dikarya</taxon>
        <taxon>Ascomycota</taxon>
        <taxon>Pezizomycotina</taxon>
        <taxon>Geoglossomycetes</taxon>
        <taxon>Geoglossales</taxon>
        <taxon>Geoglossaceae</taxon>
        <taxon>Glutinoglossum</taxon>
    </lineage>
</organism>
<dbReference type="GO" id="GO:0000460">
    <property type="term" value="P:maturation of 5.8S rRNA"/>
    <property type="evidence" value="ECO:0007669"/>
    <property type="project" value="TreeGrafter"/>
</dbReference>
<keyword evidence="9" id="KW-1185">Reference proteome</keyword>
<evidence type="ECO:0000313" key="9">
    <source>
        <dbReference type="Proteomes" id="UP000698800"/>
    </source>
</evidence>
<evidence type="ECO:0000256" key="2">
    <source>
        <dbReference type="ARBA" id="ARBA00009154"/>
    </source>
</evidence>
<comment type="similarity">
    <text evidence="2 6">Belongs to the C1D family.</text>
</comment>
<evidence type="ECO:0000256" key="5">
    <source>
        <dbReference type="ARBA" id="ARBA00023242"/>
    </source>
</evidence>
<dbReference type="GO" id="GO:0003723">
    <property type="term" value="F:RNA binding"/>
    <property type="evidence" value="ECO:0007669"/>
    <property type="project" value="UniProtKB-UniRule"/>
</dbReference>
<proteinExistence type="inferred from homology"/>
<dbReference type="GO" id="GO:0005730">
    <property type="term" value="C:nucleolus"/>
    <property type="evidence" value="ECO:0007669"/>
    <property type="project" value="TreeGrafter"/>
</dbReference>
<dbReference type="PANTHER" id="PTHR15341">
    <property type="entry name" value="SUN-COR STEROID HORMONE RECEPTOR CO-REPRESSOR"/>
    <property type="match status" value="1"/>
</dbReference>
<sequence length="281" mass="31794">MERRSKSRIDSHQLEVQIDDLRDALEPLLATALSHNAAKLPLLDKAKLYVLVTYAIESLLFCLTQPAAILRLDGINSREHPVFRELARVKQYFEKIKDAELSGTKRDNLCLDKEAANRFIKHALAGNEKHDLKRAEQQAKERAKAHIKFEQLSRKRKAVDGERTSSESSGSGERPVTTQDKSQIVDTDQTKGKRKRRGPSTQGPRRVEEGEEVGNGNMILDRNRDPPPTSTEGNRPLSEHSVDVRAPRKEHLSHKGGTASEEMQERTQKNKAKTNSRRKAR</sequence>
<dbReference type="InterPro" id="IPR007146">
    <property type="entry name" value="Sas10/Utp3/C1D"/>
</dbReference>
<dbReference type="OrthoDB" id="1421013at2759"/>
<feature type="compositionally biased region" description="Polar residues" evidence="7">
    <location>
        <begin position="176"/>
        <end position="187"/>
    </location>
</feature>